<protein>
    <submittedName>
        <fullName evidence="2">Uncharacterized protein</fullName>
    </submittedName>
</protein>
<dbReference type="AlphaFoldDB" id="A0A517LYY3"/>
<evidence type="ECO:0000313" key="2">
    <source>
        <dbReference type="EMBL" id="QDS87834.1"/>
    </source>
</evidence>
<feature type="region of interest" description="Disordered" evidence="1">
    <location>
        <begin position="418"/>
        <end position="466"/>
    </location>
</feature>
<accession>A0A517LYY3</accession>
<feature type="compositionally biased region" description="Basic residues" evidence="1">
    <location>
        <begin position="454"/>
        <end position="466"/>
    </location>
</feature>
<feature type="compositionally biased region" description="Basic and acidic residues" evidence="1">
    <location>
        <begin position="424"/>
        <end position="453"/>
    </location>
</feature>
<organism evidence="2 3">
    <name type="scientific">Rosistilla ulvae</name>
    <dbReference type="NCBI Taxonomy" id="1930277"/>
    <lineage>
        <taxon>Bacteria</taxon>
        <taxon>Pseudomonadati</taxon>
        <taxon>Planctomycetota</taxon>
        <taxon>Planctomycetia</taxon>
        <taxon>Pirellulales</taxon>
        <taxon>Pirellulaceae</taxon>
        <taxon>Rosistilla</taxon>
    </lineage>
</organism>
<evidence type="ECO:0000313" key="3">
    <source>
        <dbReference type="Proteomes" id="UP000319557"/>
    </source>
</evidence>
<dbReference type="KEGG" id="ruv:EC9_20170"/>
<dbReference type="Proteomes" id="UP000319557">
    <property type="component" value="Chromosome"/>
</dbReference>
<feature type="compositionally biased region" description="Low complexity" evidence="1">
    <location>
        <begin position="95"/>
        <end position="109"/>
    </location>
</feature>
<keyword evidence="3" id="KW-1185">Reference proteome</keyword>
<gene>
    <name evidence="2" type="ORF">EC9_20170</name>
</gene>
<reference evidence="2 3" key="1">
    <citation type="submission" date="2019-02" db="EMBL/GenBank/DDBJ databases">
        <title>Deep-cultivation of Planctomycetes and their phenomic and genomic characterization uncovers novel biology.</title>
        <authorList>
            <person name="Wiegand S."/>
            <person name="Jogler M."/>
            <person name="Boedeker C."/>
            <person name="Pinto D."/>
            <person name="Vollmers J."/>
            <person name="Rivas-Marin E."/>
            <person name="Kohn T."/>
            <person name="Peeters S.H."/>
            <person name="Heuer A."/>
            <person name="Rast P."/>
            <person name="Oberbeckmann S."/>
            <person name="Bunk B."/>
            <person name="Jeske O."/>
            <person name="Meyerdierks A."/>
            <person name="Storesund J.E."/>
            <person name="Kallscheuer N."/>
            <person name="Luecker S."/>
            <person name="Lage O.M."/>
            <person name="Pohl T."/>
            <person name="Merkel B.J."/>
            <person name="Hornburger P."/>
            <person name="Mueller R.-W."/>
            <person name="Bruemmer F."/>
            <person name="Labrenz M."/>
            <person name="Spormann A.M."/>
            <person name="Op den Camp H."/>
            <person name="Overmann J."/>
            <person name="Amann R."/>
            <person name="Jetten M.S.M."/>
            <person name="Mascher T."/>
            <person name="Medema M.H."/>
            <person name="Devos D.P."/>
            <person name="Kaster A.-K."/>
            <person name="Ovreas L."/>
            <person name="Rohde M."/>
            <person name="Galperin M.Y."/>
            <person name="Jogler C."/>
        </authorList>
    </citation>
    <scope>NUCLEOTIDE SEQUENCE [LARGE SCALE GENOMIC DNA]</scope>
    <source>
        <strain evidence="2 3">EC9</strain>
    </source>
</reference>
<dbReference type="EMBL" id="CP036261">
    <property type="protein sequence ID" value="QDS87834.1"/>
    <property type="molecule type" value="Genomic_DNA"/>
</dbReference>
<evidence type="ECO:0000256" key="1">
    <source>
        <dbReference type="SAM" id="MobiDB-lite"/>
    </source>
</evidence>
<sequence length="466" mass="50940">MVFNKFVNPCPLPRSRAVEFSFALRIESTQNGNSLPLIDPYLAIRVLGVLSVSTSFRSLPRAVSGLALLILAASAADAQYQALAHGERIISVGPPIESQPSSVDSSDGSPAPPCTIDCERAANRAADSPSQAPLGKSVMQMNPPENASARPDAPAAKPAELPGPRDLAAELREATSKFEHEMKQAKQQIDSLTQRLQKREQEAAAKQIDTPQVEQLQSTIAAMRREHAKELSAADARLKTLVDEVSVGLAATRKENQARELALKSELTKQTQSIAKKVEAAKAEAAQKLKAMQEQSEQLEAAKNALVQRTESFAKQAQAAKLEAAAKAKANQELAMQLDAAKQQHAQQVVKFTKMAEVSKAQMIEQSKAVDAMNKQVRELRADLAGKTEALENNIKTSELLEKKAAALEKEHQAALDQLKQANKKNESLQRRQKALEKELTALKRQRDADRPSDKKRKPKKKRDDK</sequence>
<proteinExistence type="predicted"/>
<feature type="region of interest" description="Disordered" evidence="1">
    <location>
        <begin position="93"/>
        <end position="162"/>
    </location>
</feature>
<name>A0A517LYY3_9BACT</name>